<dbReference type="EMBL" id="BKCJ010315306">
    <property type="protein sequence ID" value="GEZ72605.1"/>
    <property type="molecule type" value="Genomic_DNA"/>
</dbReference>
<name>A0A699ILR7_TANCI</name>
<sequence length="340" mass="37845">MVAYLEKTEGNSEFNEIVDFLTSSTIHHALNKRTKIFKKDNTLFLNMLIQAKGEGSGEPTEPQPTPFPTHPSIGDQPLVTGSSSSHDTTQDTRGSLDLEGISGSEEDQEIVKDTQAAEIIALKARIKKLEKKCNPSISHHRSWLKSVQRLSIKKRFGKKESVSKQRRKKDKKDKPKPTLDDSTFDTDLDADHGIDYMDTEEPVNEGRLSEETEELVSTVRLEDSTIRPDVGTAEPIAPRTTTTTSIFDDEYITMAQTLIKIKEEKAKEKGVSIKDIEDSSRPARSILTLKPLPTIDPKDKGKGVLEEPKPVKEMTKSDLDAAKIAKDAEVASLVYEEELA</sequence>
<feature type="region of interest" description="Disordered" evidence="1">
    <location>
        <begin position="53"/>
        <end position="110"/>
    </location>
</feature>
<dbReference type="AlphaFoldDB" id="A0A699ILR7"/>
<proteinExistence type="predicted"/>
<feature type="region of interest" description="Disordered" evidence="1">
    <location>
        <begin position="291"/>
        <end position="310"/>
    </location>
</feature>
<organism evidence="2">
    <name type="scientific">Tanacetum cinerariifolium</name>
    <name type="common">Dalmatian daisy</name>
    <name type="synonym">Chrysanthemum cinerariifolium</name>
    <dbReference type="NCBI Taxonomy" id="118510"/>
    <lineage>
        <taxon>Eukaryota</taxon>
        <taxon>Viridiplantae</taxon>
        <taxon>Streptophyta</taxon>
        <taxon>Embryophyta</taxon>
        <taxon>Tracheophyta</taxon>
        <taxon>Spermatophyta</taxon>
        <taxon>Magnoliopsida</taxon>
        <taxon>eudicotyledons</taxon>
        <taxon>Gunneridae</taxon>
        <taxon>Pentapetalae</taxon>
        <taxon>asterids</taxon>
        <taxon>campanulids</taxon>
        <taxon>Asterales</taxon>
        <taxon>Asteraceae</taxon>
        <taxon>Asteroideae</taxon>
        <taxon>Anthemideae</taxon>
        <taxon>Anthemidinae</taxon>
        <taxon>Tanacetum</taxon>
    </lineage>
</organism>
<reference evidence="2" key="1">
    <citation type="journal article" date="2019" name="Sci. Rep.">
        <title>Draft genome of Tanacetum cinerariifolium, the natural source of mosquito coil.</title>
        <authorList>
            <person name="Yamashiro T."/>
            <person name="Shiraishi A."/>
            <person name="Satake H."/>
            <person name="Nakayama K."/>
        </authorList>
    </citation>
    <scope>NUCLEOTIDE SEQUENCE</scope>
</reference>
<comment type="caution">
    <text evidence="2">The sequence shown here is derived from an EMBL/GenBank/DDBJ whole genome shotgun (WGS) entry which is preliminary data.</text>
</comment>
<feature type="compositionally biased region" description="Basic and acidic residues" evidence="1">
    <location>
        <begin position="296"/>
        <end position="310"/>
    </location>
</feature>
<feature type="region of interest" description="Disordered" evidence="1">
    <location>
        <begin position="155"/>
        <end position="212"/>
    </location>
</feature>
<accession>A0A699ILR7</accession>
<protein>
    <submittedName>
        <fullName evidence="2">Uncharacterized protein</fullName>
    </submittedName>
</protein>
<gene>
    <name evidence="2" type="ORF">Tci_544578</name>
</gene>
<evidence type="ECO:0000256" key="1">
    <source>
        <dbReference type="SAM" id="MobiDB-lite"/>
    </source>
</evidence>
<evidence type="ECO:0000313" key="2">
    <source>
        <dbReference type="EMBL" id="GEZ72605.1"/>
    </source>
</evidence>